<dbReference type="RefSeq" id="WP_397025370.1">
    <property type="nucleotide sequence ID" value="NZ_JBITMB010000010.1"/>
</dbReference>
<evidence type="ECO:0000313" key="2">
    <source>
        <dbReference type="EMBL" id="MFI7445005.1"/>
    </source>
</evidence>
<dbReference type="EMBL" id="JBITMB010000010">
    <property type="protein sequence ID" value="MFI7445005.1"/>
    <property type="molecule type" value="Genomic_DNA"/>
</dbReference>
<dbReference type="PANTHER" id="PTHR35010">
    <property type="entry name" value="BLL4672 PROTEIN-RELATED"/>
    <property type="match status" value="1"/>
</dbReference>
<dbReference type="Gene3D" id="3.30.450.180">
    <property type="match status" value="1"/>
</dbReference>
<sequence>MTMSAAFVRNGCQDIVADNALPRTLHAPVFDSPTTAQHGRADIARYLFLDPGSQRFFVDWDAAAVATAVATAALLRAEAGREPHDRALRDLVGELSTLSTEFRSQWAAHDVRIRHDGSKRLWHPQVGDLDLTYQSPELPVSNRTVYDPTVYTAEPGSTSEERLRLLASLAATQPAHSTNQPR</sequence>
<keyword evidence="3" id="KW-1185">Reference proteome</keyword>
<reference evidence="2 3" key="1">
    <citation type="submission" date="2024-10" db="EMBL/GenBank/DDBJ databases">
        <title>The Natural Products Discovery Center: Release of the First 8490 Sequenced Strains for Exploring Actinobacteria Biosynthetic Diversity.</title>
        <authorList>
            <person name="Kalkreuter E."/>
            <person name="Kautsar S.A."/>
            <person name="Yang D."/>
            <person name="Bader C.D."/>
            <person name="Teijaro C.N."/>
            <person name="Fluegel L."/>
            <person name="Davis C.M."/>
            <person name="Simpson J.R."/>
            <person name="Lauterbach L."/>
            <person name="Steele A.D."/>
            <person name="Gui C."/>
            <person name="Meng S."/>
            <person name="Li G."/>
            <person name="Viehrig K."/>
            <person name="Ye F."/>
            <person name="Su P."/>
            <person name="Kiefer A.F."/>
            <person name="Nichols A."/>
            <person name="Cepeda A.J."/>
            <person name="Yan W."/>
            <person name="Fan B."/>
            <person name="Jiang Y."/>
            <person name="Adhikari A."/>
            <person name="Zheng C.-J."/>
            <person name="Schuster L."/>
            <person name="Cowan T.M."/>
            <person name="Smanski M.J."/>
            <person name="Chevrette M.G."/>
            <person name="De Carvalho L.P.S."/>
            <person name="Shen B."/>
        </authorList>
    </citation>
    <scope>NUCLEOTIDE SEQUENCE [LARGE SCALE GENOMIC DNA]</scope>
    <source>
        <strain evidence="2 3">NPDC049503</strain>
    </source>
</reference>
<evidence type="ECO:0000313" key="3">
    <source>
        <dbReference type="Proteomes" id="UP001612928"/>
    </source>
</evidence>
<dbReference type="PANTHER" id="PTHR35010:SF2">
    <property type="entry name" value="BLL4672 PROTEIN"/>
    <property type="match status" value="1"/>
</dbReference>
<name>A0ABW8AE33_9ACTN</name>
<comment type="caution">
    <text evidence="2">The sequence shown here is derived from an EMBL/GenBank/DDBJ whole genome shotgun (WGS) entry which is preliminary data.</text>
</comment>
<accession>A0ABW8AE33</accession>
<organism evidence="2 3">
    <name type="scientific">Nonomuraea indica</name>
    <dbReference type="NCBI Taxonomy" id="1581193"/>
    <lineage>
        <taxon>Bacteria</taxon>
        <taxon>Bacillati</taxon>
        <taxon>Actinomycetota</taxon>
        <taxon>Actinomycetes</taxon>
        <taxon>Streptosporangiales</taxon>
        <taxon>Streptosporangiaceae</taxon>
        <taxon>Nonomuraea</taxon>
    </lineage>
</organism>
<dbReference type="InterPro" id="IPR041413">
    <property type="entry name" value="MLTR_LBD"/>
</dbReference>
<evidence type="ECO:0000259" key="1">
    <source>
        <dbReference type="Pfam" id="PF17765"/>
    </source>
</evidence>
<gene>
    <name evidence="2" type="ORF">ACIBP5_33975</name>
</gene>
<dbReference type="Pfam" id="PF17765">
    <property type="entry name" value="MLTR_LBD"/>
    <property type="match status" value="1"/>
</dbReference>
<protein>
    <recommendedName>
        <fullName evidence="1">MmyB-like transcription regulator ligand binding domain-containing protein</fullName>
    </recommendedName>
</protein>
<dbReference type="Proteomes" id="UP001612928">
    <property type="component" value="Unassembled WGS sequence"/>
</dbReference>
<proteinExistence type="predicted"/>
<feature type="domain" description="MmyB-like transcription regulator ligand binding" evidence="1">
    <location>
        <begin position="2"/>
        <end position="166"/>
    </location>
</feature>